<dbReference type="AlphaFoldDB" id="A0A060YVX5"/>
<evidence type="ECO:0000259" key="1">
    <source>
        <dbReference type="PROSITE" id="PS50056"/>
    </source>
</evidence>
<dbReference type="STRING" id="8022.A0A060YVX5"/>
<dbReference type="PANTHER" id="PTHR45706">
    <property type="entry name" value="TYROSINE-PROTEIN PHOSPHATASE"/>
    <property type="match status" value="1"/>
</dbReference>
<dbReference type="EMBL" id="FR922287">
    <property type="protein sequence ID" value="CDQ95707.1"/>
    <property type="molecule type" value="Genomic_DNA"/>
</dbReference>
<reference evidence="2" key="1">
    <citation type="journal article" date="2014" name="Nat. Commun.">
        <title>The rainbow trout genome provides novel insights into evolution after whole-genome duplication in vertebrates.</title>
        <authorList>
            <person name="Berthelot C."/>
            <person name="Brunet F."/>
            <person name="Chalopin D."/>
            <person name="Juanchich A."/>
            <person name="Bernard M."/>
            <person name="Noel B."/>
            <person name="Bento P."/>
            <person name="Da Silva C."/>
            <person name="Labadie K."/>
            <person name="Alberti A."/>
            <person name="Aury J.M."/>
            <person name="Louis A."/>
            <person name="Dehais P."/>
            <person name="Bardou P."/>
            <person name="Montfort J."/>
            <person name="Klopp C."/>
            <person name="Cabau C."/>
            <person name="Gaspin C."/>
            <person name="Thorgaard G.H."/>
            <person name="Boussaha M."/>
            <person name="Quillet E."/>
            <person name="Guyomard R."/>
            <person name="Galiana D."/>
            <person name="Bobe J."/>
            <person name="Volff J.N."/>
            <person name="Genet C."/>
            <person name="Wincker P."/>
            <person name="Jaillon O."/>
            <person name="Roest Crollius H."/>
            <person name="Guiguen Y."/>
        </authorList>
    </citation>
    <scope>NUCLEOTIDE SEQUENCE [LARGE SCALE GENOMIC DNA]</scope>
</reference>
<dbReference type="PANTHER" id="PTHR45706:SF4">
    <property type="entry name" value="TYROSINE-PROTEIN PHOSPHATASE"/>
    <property type="match status" value="1"/>
</dbReference>
<evidence type="ECO:0000313" key="3">
    <source>
        <dbReference type="Proteomes" id="UP000193380"/>
    </source>
</evidence>
<feature type="non-terminal residue" evidence="2">
    <location>
        <position position="1"/>
    </location>
</feature>
<organism evidence="2 3">
    <name type="scientific">Oncorhynchus mykiss</name>
    <name type="common">Rainbow trout</name>
    <name type="synonym">Salmo gairdneri</name>
    <dbReference type="NCBI Taxonomy" id="8022"/>
    <lineage>
        <taxon>Eukaryota</taxon>
        <taxon>Metazoa</taxon>
        <taxon>Chordata</taxon>
        <taxon>Craniata</taxon>
        <taxon>Vertebrata</taxon>
        <taxon>Euteleostomi</taxon>
        <taxon>Actinopterygii</taxon>
        <taxon>Neopterygii</taxon>
        <taxon>Teleostei</taxon>
        <taxon>Protacanthopterygii</taxon>
        <taxon>Salmoniformes</taxon>
        <taxon>Salmonidae</taxon>
        <taxon>Salmoninae</taxon>
        <taxon>Oncorhynchus</taxon>
    </lineage>
</organism>
<dbReference type="InterPro" id="IPR000387">
    <property type="entry name" value="Tyr_Pase_dom"/>
</dbReference>
<dbReference type="SUPFAM" id="SSF52799">
    <property type="entry name" value="(Phosphotyrosine protein) phosphatases II"/>
    <property type="match status" value="1"/>
</dbReference>
<dbReference type="Gene3D" id="3.90.190.10">
    <property type="entry name" value="Protein tyrosine phosphatase superfamily"/>
    <property type="match status" value="1"/>
</dbReference>
<dbReference type="InterPro" id="IPR000242">
    <property type="entry name" value="PTP_cat"/>
</dbReference>
<sequence>YNTSCMLLIAGIGRTGVLITMETALSLLESGRPVFPLDIIRTLRDQRAMMIQTTVHTRLYV</sequence>
<proteinExistence type="predicted"/>
<reference evidence="2" key="2">
    <citation type="submission" date="2014-03" db="EMBL/GenBank/DDBJ databases">
        <authorList>
            <person name="Genoscope - CEA"/>
        </authorList>
    </citation>
    <scope>NUCLEOTIDE SEQUENCE</scope>
</reference>
<dbReference type="GO" id="GO:0005737">
    <property type="term" value="C:cytoplasm"/>
    <property type="evidence" value="ECO:0007669"/>
    <property type="project" value="TreeGrafter"/>
</dbReference>
<evidence type="ECO:0000313" key="2">
    <source>
        <dbReference type="EMBL" id="CDQ95707.1"/>
    </source>
</evidence>
<protein>
    <recommendedName>
        <fullName evidence="1">Tyrosine specific protein phosphatases domain-containing protein</fullName>
    </recommendedName>
</protein>
<dbReference type="GO" id="GO:0004725">
    <property type="term" value="F:protein tyrosine phosphatase activity"/>
    <property type="evidence" value="ECO:0007669"/>
    <property type="project" value="InterPro"/>
</dbReference>
<name>A0A060YVX5_ONCMY</name>
<accession>A0A060YVX5</accession>
<dbReference type="Proteomes" id="UP000193380">
    <property type="component" value="Unassembled WGS sequence"/>
</dbReference>
<dbReference type="GO" id="GO:0009898">
    <property type="term" value="C:cytoplasmic side of plasma membrane"/>
    <property type="evidence" value="ECO:0007669"/>
    <property type="project" value="TreeGrafter"/>
</dbReference>
<dbReference type="PaxDb" id="8022-A0A060YVX5"/>
<feature type="domain" description="Tyrosine specific protein phosphatases" evidence="1">
    <location>
        <begin position="10"/>
        <end position="58"/>
    </location>
</feature>
<dbReference type="PROSITE" id="PS50056">
    <property type="entry name" value="TYR_PHOSPHATASE_2"/>
    <property type="match status" value="1"/>
</dbReference>
<dbReference type="InterPro" id="IPR029021">
    <property type="entry name" value="Prot-tyrosine_phosphatase-like"/>
</dbReference>
<dbReference type="Pfam" id="PF00102">
    <property type="entry name" value="Y_phosphatase"/>
    <property type="match status" value="1"/>
</dbReference>
<gene>
    <name evidence="2" type="ORF">GSONMT00031707001</name>
</gene>